<organism evidence="11 12">
    <name type="scientific">Methanococcoides burtonii (strain DSM 6242 / NBRC 107633 / OCM 468 / ACE-M)</name>
    <dbReference type="NCBI Taxonomy" id="259564"/>
    <lineage>
        <taxon>Archaea</taxon>
        <taxon>Methanobacteriati</taxon>
        <taxon>Methanobacteriota</taxon>
        <taxon>Stenosarchaea group</taxon>
        <taxon>Methanomicrobia</taxon>
        <taxon>Methanosarcinales</taxon>
        <taxon>Methanosarcinaceae</taxon>
        <taxon>Methanococcoides</taxon>
    </lineage>
</organism>
<dbReference type="Pfam" id="PF00005">
    <property type="entry name" value="ABC_tran"/>
    <property type="match status" value="1"/>
</dbReference>
<dbReference type="InterPro" id="IPR003593">
    <property type="entry name" value="AAA+_ATPase"/>
</dbReference>
<evidence type="ECO:0000256" key="6">
    <source>
        <dbReference type="ARBA" id="ARBA00058960"/>
    </source>
</evidence>
<reference evidence="12" key="1">
    <citation type="journal article" date="2009" name="ISME J.">
        <title>The genome sequence of the psychrophilic archaeon, Methanococcoides burtonii: the role of genome evolution in cold adaptation.</title>
        <authorList>
            <person name="Allen M.A."/>
            <person name="Lauro F.M."/>
            <person name="Williams T.J."/>
            <person name="Burg D."/>
            <person name="Siddiqui K.S."/>
            <person name="De Francisci D."/>
            <person name="Chong K.W."/>
            <person name="Pilak O."/>
            <person name="Chew H.H."/>
            <person name="De Maere M.Z."/>
            <person name="Ting L."/>
            <person name="Katrib M."/>
            <person name="Ng C."/>
            <person name="Sowers K.R."/>
            <person name="Galperin M.Y."/>
            <person name="Anderson I.J."/>
            <person name="Ivanova N."/>
            <person name="Dalin E."/>
            <person name="Martinez M."/>
            <person name="Lapidus A."/>
            <person name="Hauser L."/>
            <person name="Land M."/>
            <person name="Thomas T."/>
            <person name="Cavicchioli R."/>
        </authorList>
    </citation>
    <scope>NUCLEOTIDE SEQUENCE [LARGE SCALE GENOMIC DNA]</scope>
    <source>
        <strain evidence="12">DSM 6242 / NBRC 107633 / OCM 468 / ACE-M</strain>
    </source>
</reference>
<dbReference type="SUPFAM" id="SSF52540">
    <property type="entry name" value="P-loop containing nucleoside triphosphate hydrolases"/>
    <property type="match status" value="1"/>
</dbReference>
<comment type="catalytic activity">
    <reaction evidence="5">
        <text>an R-cob(III)alamin(out) + ATP + H2O = an R-cob(III)alamin(in) + ADP + phosphate + H(+)</text>
        <dbReference type="Rhea" id="RHEA:17873"/>
        <dbReference type="ChEBI" id="CHEBI:15377"/>
        <dbReference type="ChEBI" id="CHEBI:15378"/>
        <dbReference type="ChEBI" id="CHEBI:30616"/>
        <dbReference type="ChEBI" id="CHEBI:43474"/>
        <dbReference type="ChEBI" id="CHEBI:140785"/>
        <dbReference type="ChEBI" id="CHEBI:456216"/>
        <dbReference type="EC" id="7.6.2.8"/>
    </reaction>
</comment>
<evidence type="ECO:0000256" key="4">
    <source>
        <dbReference type="ARBA" id="ARBA00022967"/>
    </source>
</evidence>
<sequence length="268" mass="29501">MLEVNGVIVRYGSRQILNQVDLRAEKGTFVGIIGPNGSGKTTLVKTINNIIKPNSGSITIDGRSLDTMGSVEIAKNIAMVSQVISINFEFTVEDVVLMGRTPYIKGAETHEDMEIVQDAMKKTKILHLKDRFVTQLSGGELQKVIIARALAQDPKILILDEPTSHLDITNQIDILNLVKEASRKGMLVIAVIHDLNLAAYYCDKICLIRDGDLISSGIPEEVLTPSNIKTAYNIDVEVINNQITNSLYVIPRLEPLSKQEPVVISELI</sequence>
<feature type="domain" description="ABC transporter" evidence="10">
    <location>
        <begin position="2"/>
        <end position="235"/>
    </location>
</feature>
<keyword evidence="3" id="KW-0067">ATP-binding</keyword>
<dbReference type="EC" id="7.6.2.8" evidence="7"/>
<evidence type="ECO:0000256" key="5">
    <source>
        <dbReference type="ARBA" id="ARBA00050590"/>
    </source>
</evidence>
<keyword evidence="2" id="KW-0547">Nucleotide-binding</keyword>
<evidence type="ECO:0000256" key="7">
    <source>
        <dbReference type="ARBA" id="ARBA00066387"/>
    </source>
</evidence>
<keyword evidence="4" id="KW-1278">Translocase</keyword>
<dbReference type="HOGENOM" id="CLU_000604_1_11_2"/>
<gene>
    <name evidence="11" type="ordered locus">Mbur_1545</name>
</gene>
<dbReference type="PROSITE" id="PS00211">
    <property type="entry name" value="ABC_TRANSPORTER_1"/>
    <property type="match status" value="1"/>
</dbReference>
<dbReference type="RefSeq" id="WP_011499595.1">
    <property type="nucleotide sequence ID" value="NC_007955.1"/>
</dbReference>
<dbReference type="Proteomes" id="UP000001979">
    <property type="component" value="Chromosome"/>
</dbReference>
<dbReference type="InterPro" id="IPR003439">
    <property type="entry name" value="ABC_transporter-like_ATP-bd"/>
</dbReference>
<proteinExistence type="predicted"/>
<dbReference type="SMART" id="SM00382">
    <property type="entry name" value="AAA"/>
    <property type="match status" value="1"/>
</dbReference>
<evidence type="ECO:0000256" key="9">
    <source>
        <dbReference type="ARBA" id="ARBA00077139"/>
    </source>
</evidence>
<evidence type="ECO:0000256" key="3">
    <source>
        <dbReference type="ARBA" id="ARBA00022840"/>
    </source>
</evidence>
<evidence type="ECO:0000256" key="2">
    <source>
        <dbReference type="ARBA" id="ARBA00022741"/>
    </source>
</evidence>
<dbReference type="GO" id="GO:0015420">
    <property type="term" value="F:ABC-type vitamin B12 transporter activity"/>
    <property type="evidence" value="ECO:0007669"/>
    <property type="project" value="UniProtKB-EC"/>
</dbReference>
<protein>
    <recommendedName>
        <fullName evidence="8">Cobalamin import ATP-binding protein BtuD</fullName>
        <ecNumber evidence="7">7.6.2.8</ecNumber>
    </recommendedName>
    <alternativeName>
        <fullName evidence="9">Vitamin B12-transporting ATPase</fullName>
    </alternativeName>
</protein>
<dbReference type="OrthoDB" id="24644at2157"/>
<evidence type="ECO:0000256" key="1">
    <source>
        <dbReference type="ARBA" id="ARBA00022448"/>
    </source>
</evidence>
<dbReference type="GeneID" id="3997780"/>
<dbReference type="Gene3D" id="3.40.50.300">
    <property type="entry name" value="P-loop containing nucleotide triphosphate hydrolases"/>
    <property type="match status" value="1"/>
</dbReference>
<dbReference type="NCBIfam" id="NF010068">
    <property type="entry name" value="PRK13548.1"/>
    <property type="match status" value="1"/>
</dbReference>
<keyword evidence="1" id="KW-0813">Transport</keyword>
<evidence type="ECO:0000313" key="12">
    <source>
        <dbReference type="Proteomes" id="UP000001979"/>
    </source>
</evidence>
<dbReference type="PROSITE" id="PS50893">
    <property type="entry name" value="ABC_TRANSPORTER_2"/>
    <property type="match status" value="1"/>
</dbReference>
<dbReference type="GO" id="GO:0016887">
    <property type="term" value="F:ATP hydrolysis activity"/>
    <property type="evidence" value="ECO:0007669"/>
    <property type="project" value="InterPro"/>
</dbReference>
<evidence type="ECO:0000256" key="8">
    <source>
        <dbReference type="ARBA" id="ARBA00073649"/>
    </source>
</evidence>
<dbReference type="FunFam" id="3.40.50.300:FF:000134">
    <property type="entry name" value="Iron-enterobactin ABC transporter ATP-binding protein"/>
    <property type="match status" value="1"/>
</dbReference>
<accession>Q12VS5</accession>
<dbReference type="EMBL" id="CP000300">
    <property type="protein sequence ID" value="ABE52451.1"/>
    <property type="molecule type" value="Genomic_DNA"/>
</dbReference>
<dbReference type="PANTHER" id="PTHR42794">
    <property type="entry name" value="HEMIN IMPORT ATP-BINDING PROTEIN HMUV"/>
    <property type="match status" value="1"/>
</dbReference>
<dbReference type="GO" id="GO:0005524">
    <property type="term" value="F:ATP binding"/>
    <property type="evidence" value="ECO:0007669"/>
    <property type="project" value="UniProtKB-KW"/>
</dbReference>
<evidence type="ECO:0000313" key="11">
    <source>
        <dbReference type="EMBL" id="ABE52451.1"/>
    </source>
</evidence>
<comment type="function">
    <text evidence="6">Required for corrinoid utilization. Probably part of the ABC transporter complex BtuCDF involved in cobalamin (vitamin B12) import. Probably responsible for energy coupling to the transport system.</text>
</comment>
<dbReference type="KEGG" id="mbu:Mbur_1545"/>
<dbReference type="InterPro" id="IPR017871">
    <property type="entry name" value="ABC_transporter-like_CS"/>
</dbReference>
<dbReference type="STRING" id="259564.Mbur_1545"/>
<keyword evidence="12" id="KW-1185">Reference proteome</keyword>
<dbReference type="PANTHER" id="PTHR42794:SF1">
    <property type="entry name" value="HEMIN IMPORT ATP-BINDING PROTEIN HMUV"/>
    <property type="match status" value="1"/>
</dbReference>
<dbReference type="AlphaFoldDB" id="Q12VS5"/>
<dbReference type="CDD" id="cd03214">
    <property type="entry name" value="ABC_Iron-Siderophores_B12_Hemin"/>
    <property type="match status" value="1"/>
</dbReference>
<dbReference type="InterPro" id="IPR027417">
    <property type="entry name" value="P-loop_NTPase"/>
</dbReference>
<evidence type="ECO:0000259" key="10">
    <source>
        <dbReference type="PROSITE" id="PS50893"/>
    </source>
</evidence>
<name>Q12VS5_METBU</name>